<proteinExistence type="predicted"/>
<accession>A0A829Y4E6</accession>
<dbReference type="AlphaFoldDB" id="A0A829Y4E6"/>
<name>A0A829Y4E6_9GAMM</name>
<feature type="domain" description="PNPLA" evidence="3">
    <location>
        <begin position="83"/>
        <end position="153"/>
    </location>
</feature>
<dbReference type="SUPFAM" id="SSF52151">
    <property type="entry name" value="FabD/lysophospholipase-like"/>
    <property type="match status" value="1"/>
</dbReference>
<keyword evidence="1" id="KW-0443">Lipid metabolism</keyword>
<dbReference type="Pfam" id="PF01734">
    <property type="entry name" value="Patatin"/>
    <property type="match status" value="1"/>
</dbReference>
<dbReference type="RefSeq" id="WP_202626594.1">
    <property type="nucleotide sequence ID" value="NZ_BLJN01000001.1"/>
</dbReference>
<feature type="transmembrane region" description="Helical" evidence="2">
    <location>
        <begin position="568"/>
        <end position="589"/>
    </location>
</feature>
<evidence type="ECO:0000259" key="3">
    <source>
        <dbReference type="Pfam" id="PF01734"/>
    </source>
</evidence>
<feature type="transmembrane region" description="Helical" evidence="2">
    <location>
        <begin position="513"/>
        <end position="540"/>
    </location>
</feature>
<keyword evidence="5" id="KW-1185">Reference proteome</keyword>
<protein>
    <recommendedName>
        <fullName evidence="3">PNPLA domain-containing protein</fullName>
    </recommendedName>
</protein>
<dbReference type="Gene3D" id="3.40.1090.10">
    <property type="entry name" value="Cytosolic phospholipase A2 catalytic domain"/>
    <property type="match status" value="1"/>
</dbReference>
<feature type="transmembrane region" description="Helical" evidence="2">
    <location>
        <begin position="267"/>
        <end position="290"/>
    </location>
</feature>
<feature type="transmembrane region" description="Helical" evidence="2">
    <location>
        <begin position="381"/>
        <end position="398"/>
    </location>
</feature>
<feature type="transmembrane region" description="Helical" evidence="2">
    <location>
        <begin position="236"/>
        <end position="255"/>
    </location>
</feature>
<dbReference type="EMBL" id="BLJN01000001">
    <property type="protein sequence ID" value="GFE78064.1"/>
    <property type="molecule type" value="Genomic_DNA"/>
</dbReference>
<evidence type="ECO:0000313" key="5">
    <source>
        <dbReference type="Proteomes" id="UP000445000"/>
    </source>
</evidence>
<dbReference type="PANTHER" id="PTHR10728:SF40">
    <property type="entry name" value="PATATIN FAMILY PROTEIN"/>
    <property type="match status" value="1"/>
</dbReference>
<dbReference type="Proteomes" id="UP000445000">
    <property type="component" value="Unassembled WGS sequence"/>
</dbReference>
<feature type="transmembrane region" description="Helical" evidence="2">
    <location>
        <begin position="475"/>
        <end position="492"/>
    </location>
</feature>
<evidence type="ECO:0000256" key="1">
    <source>
        <dbReference type="ARBA" id="ARBA00023098"/>
    </source>
</evidence>
<keyword evidence="2" id="KW-1133">Transmembrane helix</keyword>
<keyword evidence="2" id="KW-0472">Membrane</keyword>
<dbReference type="GO" id="GO:0004623">
    <property type="term" value="F:phospholipase A2 activity"/>
    <property type="evidence" value="ECO:0007669"/>
    <property type="project" value="TreeGrafter"/>
</dbReference>
<reference evidence="5" key="1">
    <citation type="submission" date="2020-01" db="EMBL/GenBank/DDBJ databases">
        <title>'Steroidobacter agaridevorans' sp. nov., agar-degrading bacteria isolated from rhizosphere soils.</title>
        <authorList>
            <person name="Ikenaga M."/>
            <person name="Kataoka M."/>
            <person name="Murouchi A."/>
            <person name="Katsuragi S."/>
            <person name="Sakai M."/>
        </authorList>
    </citation>
    <scope>NUCLEOTIDE SEQUENCE [LARGE SCALE GENOMIC DNA]</scope>
    <source>
        <strain evidence="5">YU21-B</strain>
    </source>
</reference>
<dbReference type="InterPro" id="IPR016035">
    <property type="entry name" value="Acyl_Trfase/lysoPLipase"/>
</dbReference>
<feature type="transmembrane region" description="Helical" evidence="2">
    <location>
        <begin position="435"/>
        <end position="455"/>
    </location>
</feature>
<comment type="caution">
    <text evidence="4">The sequence shown here is derived from an EMBL/GenBank/DDBJ whole genome shotgun (WGS) entry which is preliminary data.</text>
</comment>
<dbReference type="GO" id="GO:0046475">
    <property type="term" value="P:glycerophospholipid catabolic process"/>
    <property type="evidence" value="ECO:0007669"/>
    <property type="project" value="TreeGrafter"/>
</dbReference>
<dbReference type="GO" id="GO:0005829">
    <property type="term" value="C:cytosol"/>
    <property type="evidence" value="ECO:0007669"/>
    <property type="project" value="TreeGrafter"/>
</dbReference>
<evidence type="ECO:0000313" key="4">
    <source>
        <dbReference type="EMBL" id="GFE78064.1"/>
    </source>
</evidence>
<evidence type="ECO:0000256" key="2">
    <source>
        <dbReference type="SAM" id="Phobius"/>
    </source>
</evidence>
<feature type="transmembrane region" description="Helical" evidence="2">
    <location>
        <begin position="310"/>
        <end position="329"/>
    </location>
</feature>
<dbReference type="InterPro" id="IPR002641">
    <property type="entry name" value="PNPLA_dom"/>
</dbReference>
<feature type="transmembrane region" description="Helical" evidence="2">
    <location>
        <begin position="200"/>
        <end position="224"/>
    </location>
</feature>
<organism evidence="4 5">
    <name type="scientific">Steroidobacter agaridevorans</name>
    <dbReference type="NCBI Taxonomy" id="2695856"/>
    <lineage>
        <taxon>Bacteria</taxon>
        <taxon>Pseudomonadati</taxon>
        <taxon>Pseudomonadota</taxon>
        <taxon>Gammaproteobacteria</taxon>
        <taxon>Steroidobacterales</taxon>
        <taxon>Steroidobacteraceae</taxon>
        <taxon>Steroidobacter</taxon>
    </lineage>
</organism>
<dbReference type="PANTHER" id="PTHR10728">
    <property type="entry name" value="CYTOSOLIC PHOSPHOLIPASE A2"/>
    <property type="match status" value="1"/>
</dbReference>
<gene>
    <name evidence="4" type="ORF">GCM10011487_00640</name>
</gene>
<keyword evidence="2" id="KW-0812">Transmembrane</keyword>
<sequence>MTEPAQNGDRATFNEVLWRELQALRPEYCASKSFEPAKFSAERPDDAGTDAQYQDNLRELFQMIGTLDADTDSSKTQPPLSALCLSGGGIRSATFNLGVLQALAKNKLLPEFDYLSSVSGGGYIASWLQAWIHRQQQQADTAEEVFQELGGRPKQPVKPLAPEPKPVDHLRQFSNYLTPRLGLFSADTWTAAAIFVRNLLLNWLIILPLLAALVVIPQGVYLLVQSTVSPGLGRNLMYASVIVELLASFSVYYHRRFVRDPDTPSQRYSLLCVFPIVAAASLLSFTGLGYARAPDIVLDAPFWSADNAPLLMFSVLWCTAVPLVGWLVVELLYRLRHKIPSECVHTGKFEFGALLISGLAVSLLLTWAVRALLLPFYNHPGLYVMLTLPVLLGLYLLARTLFVGLASMSETFVTGAKAALVNDGDREWWARLSGWILAIALGWIVVTALCVFGQYLLDKIVFSGIFDTEGGPLKLLIAAAGGISGIAAALLGSRSNTTTTTTDKPSTMQRVGLALAAPIFIVCVVVVMSWTTAALGGWVIDNPHVADDHLFTNPMQRHSGLQHTDIDLFWTLPGVLLGAALIMGLIVNVNRFSLHGFYRNRLVRAYMGASHTNREPDPFTGFDASDNLRMHKLRPAQGAQRLLPLINVTLNVLRDGNLAWQERKAESFSITPYFCGNFHEGYRASEMYGGQGGISLGTAVTISGAAANPHMGYCSSPALAFVMSLFNVRLGAWLGNTNAQGEKAYHLPGPRQALSPMLGELFGYTTPDFKYVNLSDGGHFDNLGLYEVVLRRCRYIMVCDAGCDPDAKLGDLGNAIRKIRIDFGIPIKFEKEIEIYPNSAARQGLYCATARIDYDAVDKGTPPGRLLYIKPTLRGRGEHPVPYDVYSYSRTVDSFPHEPTSDQWFSESQFESYRALGFHSLEQILRGMPPQDFGDFFARVANYMSPNRKRRAFKEREAPPLSRTLLDDE</sequence>
<feature type="transmembrane region" description="Helical" evidence="2">
    <location>
        <begin position="349"/>
        <end position="369"/>
    </location>
</feature>